<protein>
    <submittedName>
        <fullName evidence="1">Uncharacterized protein</fullName>
    </submittedName>
</protein>
<dbReference type="Proteomes" id="UP000030645">
    <property type="component" value="Unassembled WGS sequence"/>
</dbReference>
<evidence type="ECO:0000313" key="1">
    <source>
        <dbReference type="EMBL" id="EXB91561.1"/>
    </source>
</evidence>
<gene>
    <name evidence="1" type="ORF">L484_016181</name>
</gene>
<name>W9RH67_9ROSA</name>
<proteinExistence type="predicted"/>
<accession>W9RH67</accession>
<organism evidence="1 2">
    <name type="scientific">Morus notabilis</name>
    <dbReference type="NCBI Taxonomy" id="981085"/>
    <lineage>
        <taxon>Eukaryota</taxon>
        <taxon>Viridiplantae</taxon>
        <taxon>Streptophyta</taxon>
        <taxon>Embryophyta</taxon>
        <taxon>Tracheophyta</taxon>
        <taxon>Spermatophyta</taxon>
        <taxon>Magnoliopsida</taxon>
        <taxon>eudicotyledons</taxon>
        <taxon>Gunneridae</taxon>
        <taxon>Pentapetalae</taxon>
        <taxon>rosids</taxon>
        <taxon>fabids</taxon>
        <taxon>Rosales</taxon>
        <taxon>Moraceae</taxon>
        <taxon>Moreae</taxon>
        <taxon>Morus</taxon>
    </lineage>
</organism>
<dbReference type="AlphaFoldDB" id="W9RH67"/>
<keyword evidence="2" id="KW-1185">Reference proteome</keyword>
<reference evidence="2" key="1">
    <citation type="submission" date="2013-01" db="EMBL/GenBank/DDBJ databases">
        <title>Draft Genome Sequence of a Mulberry Tree, Morus notabilis C.K. Schneid.</title>
        <authorList>
            <person name="He N."/>
            <person name="Zhao S."/>
        </authorList>
    </citation>
    <scope>NUCLEOTIDE SEQUENCE</scope>
</reference>
<dbReference type="EMBL" id="KE345052">
    <property type="protein sequence ID" value="EXB91561.1"/>
    <property type="molecule type" value="Genomic_DNA"/>
</dbReference>
<evidence type="ECO:0000313" key="2">
    <source>
        <dbReference type="Proteomes" id="UP000030645"/>
    </source>
</evidence>
<sequence>MEFRGLAPKLKNAQSCFGRLVAFSVRNQWSSRIGGHCVFGGNFDSRICSNSKLRHGRTKTPKQTCFCCTKDLNFSNEDGLCKAIRRVVDGAMMLEMEPEEFPGEHCPKCLIDRGDLPVPVYSSLLPLRRGVGWNGCVTPSRIKHV</sequence>